<reference evidence="2" key="1">
    <citation type="submission" date="2017-12" db="EMBL/GenBank/DDBJ databases">
        <authorList>
            <person name="Christensen H."/>
        </authorList>
    </citation>
    <scope>NUCLEOTIDE SEQUENCE [LARGE SCALE GENOMIC DNA]</scope>
    <source>
        <strain evidence="2">268A</strain>
    </source>
</reference>
<protein>
    <submittedName>
        <fullName evidence="1">Uncharacterized protein</fullName>
    </submittedName>
</protein>
<dbReference type="AlphaFoldDB" id="A0A2I2AD07"/>
<comment type="caution">
    <text evidence="1">The sequence shown here is derived from an EMBL/GenBank/DDBJ whole genome shotgun (WGS) entry which is preliminary data.</text>
</comment>
<gene>
    <name evidence="1" type="ORF">CYR79_02160</name>
</gene>
<dbReference type="RefSeq" id="WP_101811339.1">
    <property type="nucleotide sequence ID" value="NZ_PKGI01000009.1"/>
</dbReference>
<proteinExistence type="predicted"/>
<evidence type="ECO:0000313" key="1">
    <source>
        <dbReference type="EMBL" id="PLA77262.1"/>
    </source>
</evidence>
<sequence length="209" mass="24761">MEWLTLRKVSEKSGIPLNTLRQRFKRDYYFKRKNYVYDYGLDMWREVKLTKRDIKISSKNKLKEKLISPRFAEVITQETVVKSEHAADKYLEKEIDKLEFPQTTRLAELINRGILREDLIKTSLKELRKAEQVRNDAIDKLSDLQGILEIVSAYIDDIEFKSTSLPFGGLMSQIPSKISSFNKMKNDNFMELKRDIEKLKKKSGYQRFH</sequence>
<evidence type="ECO:0000313" key="2">
    <source>
        <dbReference type="Proteomes" id="UP000234579"/>
    </source>
</evidence>
<name>A0A2I2AD07_9LACO</name>
<dbReference type="Proteomes" id="UP000234579">
    <property type="component" value="Unassembled WGS sequence"/>
</dbReference>
<dbReference type="EMBL" id="PKGI01000009">
    <property type="protein sequence ID" value="PLA77262.1"/>
    <property type="molecule type" value="Genomic_DNA"/>
</dbReference>
<accession>A0A2I2AD07</accession>
<organism evidence="1 2">
    <name type="scientific">Ligilactobacillus agilis</name>
    <dbReference type="NCBI Taxonomy" id="1601"/>
    <lineage>
        <taxon>Bacteria</taxon>
        <taxon>Bacillati</taxon>
        <taxon>Bacillota</taxon>
        <taxon>Bacilli</taxon>
        <taxon>Lactobacillales</taxon>
        <taxon>Lactobacillaceae</taxon>
        <taxon>Ligilactobacillus</taxon>
    </lineage>
</organism>